<dbReference type="NCBIfam" id="TIGR03930">
    <property type="entry name" value="WXG100_ESAT6"/>
    <property type="match status" value="1"/>
</dbReference>
<dbReference type="Pfam" id="PF06013">
    <property type="entry name" value="WXG100"/>
    <property type="match status" value="1"/>
</dbReference>
<evidence type="ECO:0000313" key="3">
    <source>
        <dbReference type="Proteomes" id="UP000655751"/>
    </source>
</evidence>
<protein>
    <recommendedName>
        <fullName evidence="1">ESAT-6-like protein</fullName>
    </recommendedName>
</protein>
<dbReference type="InterPro" id="IPR010310">
    <property type="entry name" value="T7SS_ESAT-6-like"/>
</dbReference>
<dbReference type="SUPFAM" id="SSF140453">
    <property type="entry name" value="EsxAB dimer-like"/>
    <property type="match status" value="1"/>
</dbReference>
<keyword evidence="3" id="KW-1185">Reference proteome</keyword>
<dbReference type="EMBL" id="JADMLG010000026">
    <property type="protein sequence ID" value="MBH0781543.1"/>
    <property type="molecule type" value="Genomic_DNA"/>
</dbReference>
<sequence>MHSNPDQMHATADRMSSRADEFWEDIETLRLEADALMSADWVGEAADTHAALWTEWVESARKVAVALREDAMLVHEAANRYTTTDGNNADDLTYVRFGLGDP</sequence>
<reference evidence="2" key="1">
    <citation type="submission" date="2020-11" db="EMBL/GenBank/DDBJ databases">
        <title>Nocardia NEAU-351.nov., a novel actinomycete isolated from the cow dung.</title>
        <authorList>
            <person name="Zhang X."/>
        </authorList>
    </citation>
    <scope>NUCLEOTIDE SEQUENCE</scope>
    <source>
        <strain evidence="2">NEAU-351</strain>
    </source>
</reference>
<dbReference type="Gene3D" id="1.10.287.1060">
    <property type="entry name" value="ESAT-6-like"/>
    <property type="match status" value="1"/>
</dbReference>
<dbReference type="RefSeq" id="WP_196153831.1">
    <property type="nucleotide sequence ID" value="NZ_JADMLG010000026.1"/>
</dbReference>
<dbReference type="Proteomes" id="UP000655751">
    <property type="component" value="Unassembled WGS sequence"/>
</dbReference>
<comment type="caution">
    <text evidence="2">The sequence shown here is derived from an EMBL/GenBank/DDBJ whole genome shotgun (WGS) entry which is preliminary data.</text>
</comment>
<gene>
    <name evidence="2" type="ORF">IT779_35260</name>
</gene>
<proteinExistence type="inferred from homology"/>
<evidence type="ECO:0000313" key="2">
    <source>
        <dbReference type="EMBL" id="MBH0781543.1"/>
    </source>
</evidence>
<evidence type="ECO:0000256" key="1">
    <source>
        <dbReference type="RuleBase" id="RU362001"/>
    </source>
</evidence>
<accession>A0A931IJ41</accession>
<organism evidence="2 3">
    <name type="scientific">Nocardia bovistercoris</name>
    <dbReference type="NCBI Taxonomy" id="2785916"/>
    <lineage>
        <taxon>Bacteria</taxon>
        <taxon>Bacillati</taxon>
        <taxon>Actinomycetota</taxon>
        <taxon>Actinomycetes</taxon>
        <taxon>Mycobacteriales</taxon>
        <taxon>Nocardiaceae</taxon>
        <taxon>Nocardia</taxon>
    </lineage>
</organism>
<name>A0A931IJ41_9NOCA</name>
<dbReference type="AlphaFoldDB" id="A0A931IJ41"/>
<comment type="similarity">
    <text evidence="1">Belongs to the WXG100 family.</text>
</comment>
<dbReference type="InterPro" id="IPR036689">
    <property type="entry name" value="ESAT-6-like_sf"/>
</dbReference>